<dbReference type="STRING" id="582515.KR51_00001340"/>
<comment type="caution">
    <text evidence="3">The sequence shown here is derived from an EMBL/GenBank/DDBJ whole genome shotgun (WGS) entry which is preliminary data.</text>
</comment>
<protein>
    <submittedName>
        <fullName evidence="3">Transposase DDE domain protein</fullName>
    </submittedName>
</protein>
<evidence type="ECO:0000256" key="1">
    <source>
        <dbReference type="SAM" id="MobiDB-lite"/>
    </source>
</evidence>
<dbReference type="AlphaFoldDB" id="U5DR28"/>
<organism evidence="3 4">
    <name type="scientific">Rubidibacter lacunae KORDI 51-2</name>
    <dbReference type="NCBI Taxonomy" id="582515"/>
    <lineage>
        <taxon>Bacteria</taxon>
        <taxon>Bacillati</taxon>
        <taxon>Cyanobacteriota</taxon>
        <taxon>Cyanophyceae</taxon>
        <taxon>Oscillatoriophycideae</taxon>
        <taxon>Chroococcales</taxon>
        <taxon>Aphanothecaceae</taxon>
        <taxon>Rubidibacter</taxon>
    </lineage>
</organism>
<keyword evidence="4" id="KW-1185">Reference proteome</keyword>
<name>U5DR28_9CHRO</name>
<dbReference type="Pfam" id="PF01609">
    <property type="entry name" value="DDE_Tnp_1"/>
    <property type="match status" value="1"/>
</dbReference>
<evidence type="ECO:0000313" key="3">
    <source>
        <dbReference type="EMBL" id="ERN43074.1"/>
    </source>
</evidence>
<feature type="compositionally biased region" description="Polar residues" evidence="1">
    <location>
        <begin position="44"/>
        <end position="58"/>
    </location>
</feature>
<accession>U5DR28</accession>
<dbReference type="eggNOG" id="COG3039">
    <property type="taxonomic scope" value="Bacteria"/>
</dbReference>
<dbReference type="GO" id="GO:0004803">
    <property type="term" value="F:transposase activity"/>
    <property type="evidence" value="ECO:0007669"/>
    <property type="project" value="InterPro"/>
</dbReference>
<dbReference type="InParanoid" id="U5DR28"/>
<dbReference type="InterPro" id="IPR002559">
    <property type="entry name" value="Transposase_11"/>
</dbReference>
<feature type="region of interest" description="Disordered" evidence="1">
    <location>
        <begin position="44"/>
        <end position="68"/>
    </location>
</feature>
<dbReference type="GO" id="GO:0006313">
    <property type="term" value="P:DNA transposition"/>
    <property type="evidence" value="ECO:0007669"/>
    <property type="project" value="InterPro"/>
</dbReference>
<reference evidence="3 4" key="1">
    <citation type="submission" date="2013-05" db="EMBL/GenBank/DDBJ databases">
        <title>Draft genome sequence of Rubidibacter lacunae KORDI 51-2.</title>
        <authorList>
            <person name="Choi D.H."/>
            <person name="Noh J.H."/>
            <person name="Kwon K.-K."/>
            <person name="Lee J.-H."/>
            <person name="Ryu J.-Y."/>
        </authorList>
    </citation>
    <scope>NUCLEOTIDE SEQUENCE [LARGE SCALE GENOMIC DNA]</scope>
    <source>
        <strain evidence="3 4">KORDI 51-2</strain>
    </source>
</reference>
<feature type="domain" description="Transposase IS4-like" evidence="2">
    <location>
        <begin position="2"/>
        <end position="109"/>
    </location>
</feature>
<dbReference type="GO" id="GO:0003677">
    <property type="term" value="F:DNA binding"/>
    <property type="evidence" value="ECO:0007669"/>
    <property type="project" value="InterPro"/>
</dbReference>
<evidence type="ECO:0000259" key="2">
    <source>
        <dbReference type="Pfam" id="PF01609"/>
    </source>
</evidence>
<sequence>MHDSQVLGGLVEGRNEADELRGDSAYCSDKRECVLAAMGMKSQIQENGKRNSQLTEEQNATDREKSKVRARVEHVFGGMVNEMRGKLLRAIEQTRTAEWIGLKNLGYNMKSYEYLVNRLLEVRTGEKKEVSWRGSSCCSYANRKTGLLSQSFGAK</sequence>
<dbReference type="EMBL" id="ASSJ01000003">
    <property type="protein sequence ID" value="ERN43074.1"/>
    <property type="molecule type" value="Genomic_DNA"/>
</dbReference>
<proteinExistence type="predicted"/>
<gene>
    <name evidence="3" type="ORF">KR51_00001340</name>
</gene>
<dbReference type="Proteomes" id="UP000016960">
    <property type="component" value="Unassembled WGS sequence"/>
</dbReference>
<evidence type="ECO:0000313" key="4">
    <source>
        <dbReference type="Proteomes" id="UP000016960"/>
    </source>
</evidence>